<feature type="region of interest" description="Disordered" evidence="4">
    <location>
        <begin position="1"/>
        <end position="21"/>
    </location>
</feature>
<dbReference type="GO" id="GO:0009611">
    <property type="term" value="P:response to wounding"/>
    <property type="evidence" value="ECO:0007669"/>
    <property type="project" value="InterPro"/>
</dbReference>
<keyword evidence="3" id="KW-0722">Serine protease inhibitor</keyword>
<feature type="compositionally biased region" description="Polar residues" evidence="4">
    <location>
        <begin position="58"/>
        <end position="71"/>
    </location>
</feature>
<dbReference type="SUPFAM" id="SSF54654">
    <property type="entry name" value="CI-2 family of serine protease inhibitors"/>
    <property type="match status" value="1"/>
</dbReference>
<keyword evidence="2" id="KW-0646">Protease inhibitor</keyword>
<dbReference type="InterPro" id="IPR036354">
    <property type="entry name" value="Prot_inh_pot1_sf"/>
</dbReference>
<dbReference type="Pfam" id="PF00280">
    <property type="entry name" value="potato_inhibit"/>
    <property type="match status" value="1"/>
</dbReference>
<dbReference type="GO" id="GO:0004867">
    <property type="term" value="F:serine-type endopeptidase inhibitor activity"/>
    <property type="evidence" value="ECO:0007669"/>
    <property type="project" value="UniProtKB-KW"/>
</dbReference>
<organism evidence="5">
    <name type="scientific">Aegilops tauschii</name>
    <name type="common">Tausch's goatgrass</name>
    <name type="synonym">Aegilops squarrosa</name>
    <dbReference type="NCBI Taxonomy" id="37682"/>
    <lineage>
        <taxon>Eukaryota</taxon>
        <taxon>Viridiplantae</taxon>
        <taxon>Streptophyta</taxon>
        <taxon>Embryophyta</taxon>
        <taxon>Tracheophyta</taxon>
        <taxon>Spermatophyta</taxon>
        <taxon>Magnoliopsida</taxon>
        <taxon>Liliopsida</taxon>
        <taxon>Poales</taxon>
        <taxon>Poaceae</taxon>
        <taxon>BOP clade</taxon>
        <taxon>Pooideae</taxon>
        <taxon>Triticodae</taxon>
        <taxon>Triticeae</taxon>
        <taxon>Triticinae</taxon>
        <taxon>Aegilops</taxon>
    </lineage>
</organism>
<reference evidence="5" key="1">
    <citation type="submission" date="2015-06" db="UniProtKB">
        <authorList>
            <consortium name="EnsemblPlants"/>
        </authorList>
    </citation>
    <scope>IDENTIFICATION</scope>
</reference>
<feature type="region of interest" description="Disordered" evidence="4">
    <location>
        <begin position="38"/>
        <end position="71"/>
    </location>
</feature>
<dbReference type="Gene3D" id="3.30.10.10">
    <property type="entry name" value="Trypsin Inhibitor V, subunit A"/>
    <property type="match status" value="1"/>
</dbReference>
<dbReference type="AlphaFoldDB" id="M8AXG5"/>
<evidence type="ECO:0000313" key="5">
    <source>
        <dbReference type="EnsemblPlants" id="EMT06355"/>
    </source>
</evidence>
<evidence type="ECO:0000256" key="4">
    <source>
        <dbReference type="SAM" id="MobiDB-lite"/>
    </source>
</evidence>
<protein>
    <submittedName>
        <fullName evidence="5">Uncharacterized protein</fullName>
    </submittedName>
</protein>
<evidence type="ECO:0000256" key="1">
    <source>
        <dbReference type="ARBA" id="ARBA00008210"/>
    </source>
</evidence>
<dbReference type="InterPro" id="IPR000864">
    <property type="entry name" value="Prot_inh_pot1"/>
</dbReference>
<accession>M8AXG5</accession>
<name>M8AXG5_AEGTA</name>
<evidence type="ECO:0000256" key="2">
    <source>
        <dbReference type="ARBA" id="ARBA00022690"/>
    </source>
</evidence>
<comment type="similarity">
    <text evidence="1">Belongs to the protease inhibitor I13 (potato type I serine protease inhibitor) family.</text>
</comment>
<dbReference type="EnsemblPlants" id="EMT06355">
    <property type="protein sequence ID" value="EMT06355"/>
    <property type="gene ID" value="F775_33268"/>
</dbReference>
<evidence type="ECO:0000256" key="3">
    <source>
        <dbReference type="ARBA" id="ARBA00022900"/>
    </source>
</evidence>
<sequence>MGRAEPVAAGGGGDGTGKMSWPEVVGWSVQRVAAQIIGDRPESPRCIQARSGRRATTPGASLSSPTKLESL</sequence>
<proteinExistence type="inferred from homology"/>